<feature type="binding site" description="axial binding residue" evidence="7">
    <location>
        <position position="439"/>
    </location>
    <ligand>
        <name>heme</name>
        <dbReference type="ChEBI" id="CHEBI:30413"/>
    </ligand>
    <ligandPart>
        <name>Fe</name>
        <dbReference type="ChEBI" id="CHEBI:18248"/>
    </ligandPart>
</feature>
<sequence>MLLLLIGLASVLYLFNELYWKRRNLPPGPTPLPLFGNLLEIRFKSNCYEAYRDWHKKYGPVHTYWFGTMPVIAISDYETIKETVIKDGEKYVDRWFFKPFNKDFRGGDYGVIFSEGALWRDQRRLTIHTLRDFGMGRNIMEERAMIEVEIMLERLAKNPKNVNMQSEFDIAVGSIINNILFGYRFDDEHLDEFDYLKKALRNFVTKGSDPRFIIANLSSLLRSTPGIKGIYEDLVNEGVCIKEFIKRQIAEKRRTIDYGNNESDDFVESYLKEWEKKKGTQQEEYFFEEQLVSVVFDVWTAGMETTSNTLTWAICYILNDQKVQDRIHAELDRVIGSDRKVTMADKNDLPYVNAVVSEAQRMANLLPQNLFRVTNEDVKIQGYHIPKGSVVCPQISCVLYDDKVFPDPYKFKPERFLNADGSYRKYEELVPFSVGKRQCAGEGLARLELYIFIANIFQTFKISSKNKPSTAKTIGQVVTALPYTCDFEPRQR</sequence>
<evidence type="ECO:0000256" key="8">
    <source>
        <dbReference type="RuleBase" id="RU000461"/>
    </source>
</evidence>
<keyword evidence="10" id="KW-1185">Reference proteome</keyword>
<dbReference type="InterPro" id="IPR050182">
    <property type="entry name" value="Cytochrome_P450_fam2"/>
</dbReference>
<dbReference type="GO" id="GO:0006805">
    <property type="term" value="P:xenobiotic metabolic process"/>
    <property type="evidence" value="ECO:0007669"/>
    <property type="project" value="TreeGrafter"/>
</dbReference>
<proteinExistence type="inferred from homology"/>
<dbReference type="Gene3D" id="1.10.630.10">
    <property type="entry name" value="Cytochrome P450"/>
    <property type="match status" value="1"/>
</dbReference>
<protein>
    <recommendedName>
        <fullName evidence="11">CYtochrome P450 family</fullName>
    </recommendedName>
</protein>
<dbReference type="Pfam" id="PF00067">
    <property type="entry name" value="p450"/>
    <property type="match status" value="1"/>
</dbReference>
<dbReference type="PANTHER" id="PTHR24300">
    <property type="entry name" value="CYTOCHROME P450 508A4-RELATED"/>
    <property type="match status" value="1"/>
</dbReference>
<evidence type="ECO:0000256" key="4">
    <source>
        <dbReference type="ARBA" id="ARBA00023002"/>
    </source>
</evidence>
<organism evidence="9 10">
    <name type="scientific">Mesorhabditis spiculigera</name>
    <dbReference type="NCBI Taxonomy" id="96644"/>
    <lineage>
        <taxon>Eukaryota</taxon>
        <taxon>Metazoa</taxon>
        <taxon>Ecdysozoa</taxon>
        <taxon>Nematoda</taxon>
        <taxon>Chromadorea</taxon>
        <taxon>Rhabditida</taxon>
        <taxon>Rhabditina</taxon>
        <taxon>Rhabditomorpha</taxon>
        <taxon>Rhabditoidea</taxon>
        <taxon>Rhabditidae</taxon>
        <taxon>Mesorhabditinae</taxon>
        <taxon>Mesorhabditis</taxon>
    </lineage>
</organism>
<evidence type="ECO:0000256" key="1">
    <source>
        <dbReference type="ARBA" id="ARBA00001971"/>
    </source>
</evidence>
<dbReference type="InterPro" id="IPR036396">
    <property type="entry name" value="Cyt_P450_sf"/>
</dbReference>
<dbReference type="InterPro" id="IPR001128">
    <property type="entry name" value="Cyt_P450"/>
</dbReference>
<dbReference type="GO" id="GO:0020037">
    <property type="term" value="F:heme binding"/>
    <property type="evidence" value="ECO:0007669"/>
    <property type="project" value="InterPro"/>
</dbReference>
<evidence type="ECO:0000256" key="7">
    <source>
        <dbReference type="PIRSR" id="PIRSR602401-1"/>
    </source>
</evidence>
<evidence type="ECO:0000256" key="5">
    <source>
        <dbReference type="ARBA" id="ARBA00023004"/>
    </source>
</evidence>
<gene>
    <name evidence="9" type="ORF">MSPICULIGERA_LOCUS5897</name>
</gene>
<dbReference type="GO" id="GO:0005506">
    <property type="term" value="F:iron ion binding"/>
    <property type="evidence" value="ECO:0007669"/>
    <property type="project" value="InterPro"/>
</dbReference>
<evidence type="ECO:0000256" key="2">
    <source>
        <dbReference type="ARBA" id="ARBA00010617"/>
    </source>
</evidence>
<comment type="cofactor">
    <cofactor evidence="1 7">
        <name>heme</name>
        <dbReference type="ChEBI" id="CHEBI:30413"/>
    </cofactor>
</comment>
<feature type="non-terminal residue" evidence="9">
    <location>
        <position position="492"/>
    </location>
</feature>
<dbReference type="GO" id="GO:0006082">
    <property type="term" value="P:organic acid metabolic process"/>
    <property type="evidence" value="ECO:0007669"/>
    <property type="project" value="TreeGrafter"/>
</dbReference>
<keyword evidence="3 7" id="KW-0479">Metal-binding</keyword>
<dbReference type="CDD" id="cd20617">
    <property type="entry name" value="CYP1_2-like"/>
    <property type="match status" value="1"/>
</dbReference>
<evidence type="ECO:0000256" key="3">
    <source>
        <dbReference type="ARBA" id="ARBA00022723"/>
    </source>
</evidence>
<dbReference type="InterPro" id="IPR017972">
    <property type="entry name" value="Cyt_P450_CS"/>
</dbReference>
<dbReference type="GO" id="GO:0005737">
    <property type="term" value="C:cytoplasm"/>
    <property type="evidence" value="ECO:0007669"/>
    <property type="project" value="TreeGrafter"/>
</dbReference>
<keyword evidence="7 8" id="KW-0349">Heme</keyword>
<reference evidence="9" key="1">
    <citation type="submission" date="2023-06" db="EMBL/GenBank/DDBJ databases">
        <authorList>
            <person name="Delattre M."/>
        </authorList>
    </citation>
    <scope>NUCLEOTIDE SEQUENCE</scope>
    <source>
        <strain evidence="9">AF72</strain>
    </source>
</reference>
<dbReference type="InterPro" id="IPR002401">
    <property type="entry name" value="Cyt_P450_E_grp-I"/>
</dbReference>
<dbReference type="PANTHER" id="PTHR24300:SF369">
    <property type="entry name" value="CYTOCHROME P450 FAMILY"/>
    <property type="match status" value="1"/>
</dbReference>
<name>A0AA36CFZ2_9BILA</name>
<dbReference type="PRINTS" id="PR00463">
    <property type="entry name" value="EP450I"/>
</dbReference>
<keyword evidence="5 7" id="KW-0408">Iron</keyword>
<dbReference type="FunFam" id="1.10.630.10:FF:000036">
    <property type="entry name" value="CYtochrome P450 family"/>
    <property type="match status" value="1"/>
</dbReference>
<dbReference type="GO" id="GO:0016712">
    <property type="term" value="F:oxidoreductase activity, acting on paired donors, with incorporation or reduction of molecular oxygen, reduced flavin or flavoprotein as one donor, and incorporation of one atom of oxygen"/>
    <property type="evidence" value="ECO:0007669"/>
    <property type="project" value="TreeGrafter"/>
</dbReference>
<keyword evidence="4 8" id="KW-0560">Oxidoreductase</keyword>
<keyword evidence="6 8" id="KW-0503">Monooxygenase</keyword>
<dbReference type="PROSITE" id="PS00086">
    <property type="entry name" value="CYTOCHROME_P450"/>
    <property type="match status" value="1"/>
</dbReference>
<dbReference type="Proteomes" id="UP001177023">
    <property type="component" value="Unassembled WGS sequence"/>
</dbReference>
<dbReference type="PRINTS" id="PR00385">
    <property type="entry name" value="P450"/>
</dbReference>
<comment type="caution">
    <text evidence="9">The sequence shown here is derived from an EMBL/GenBank/DDBJ whole genome shotgun (WGS) entry which is preliminary data.</text>
</comment>
<evidence type="ECO:0008006" key="11">
    <source>
        <dbReference type="Google" id="ProtNLM"/>
    </source>
</evidence>
<evidence type="ECO:0000256" key="6">
    <source>
        <dbReference type="ARBA" id="ARBA00023033"/>
    </source>
</evidence>
<evidence type="ECO:0000313" key="9">
    <source>
        <dbReference type="EMBL" id="CAJ0567344.1"/>
    </source>
</evidence>
<dbReference type="EMBL" id="CATQJA010001471">
    <property type="protein sequence ID" value="CAJ0567344.1"/>
    <property type="molecule type" value="Genomic_DNA"/>
</dbReference>
<dbReference type="SUPFAM" id="SSF48264">
    <property type="entry name" value="Cytochrome P450"/>
    <property type="match status" value="1"/>
</dbReference>
<evidence type="ECO:0000313" key="10">
    <source>
        <dbReference type="Proteomes" id="UP001177023"/>
    </source>
</evidence>
<comment type="similarity">
    <text evidence="2 8">Belongs to the cytochrome P450 family.</text>
</comment>
<accession>A0AA36CFZ2</accession>
<dbReference type="AlphaFoldDB" id="A0AA36CFZ2"/>